<gene>
    <name evidence="4" type="ORF">D174_01425</name>
</gene>
<comment type="subcellular location">
    <subcellularLocation>
        <location evidence="1">Membrane</location>
    </subcellularLocation>
</comment>
<organism evidence="4 5">
    <name type="scientific">Mycolicibacterium neoaurum VKM Ac-1815D</name>
    <dbReference type="NCBI Taxonomy" id="700508"/>
    <lineage>
        <taxon>Bacteria</taxon>
        <taxon>Bacillati</taxon>
        <taxon>Actinomycetota</taxon>
        <taxon>Actinomycetes</taxon>
        <taxon>Mycobacteriales</taxon>
        <taxon>Mycobacteriaceae</taxon>
        <taxon>Mycolicibacterium</taxon>
    </lineage>
</organism>
<dbReference type="KEGG" id="mne:D174_01425"/>
<dbReference type="AlphaFoldDB" id="V5X693"/>
<keyword evidence="3" id="KW-1133">Transmembrane helix</keyword>
<evidence type="ECO:0000256" key="3">
    <source>
        <dbReference type="SAM" id="Phobius"/>
    </source>
</evidence>
<dbReference type="PANTHER" id="PTHR37042">
    <property type="entry name" value="OUTER MEMBRANE PROTEIN RV1973"/>
    <property type="match status" value="1"/>
</dbReference>
<evidence type="ECO:0000256" key="1">
    <source>
        <dbReference type="ARBA" id="ARBA00004370"/>
    </source>
</evidence>
<keyword evidence="2 3" id="KW-0472">Membrane</keyword>
<evidence type="ECO:0000313" key="5">
    <source>
        <dbReference type="Proteomes" id="UP000018763"/>
    </source>
</evidence>
<dbReference type="PANTHER" id="PTHR37042:SF4">
    <property type="entry name" value="OUTER MEMBRANE PROTEIN RV1973"/>
    <property type="match status" value="1"/>
</dbReference>
<dbReference type="eggNOG" id="ENOG5032EWX">
    <property type="taxonomic scope" value="Bacteria"/>
</dbReference>
<protein>
    <submittedName>
        <fullName evidence="4">Membrane protein</fullName>
    </submittedName>
</protein>
<name>V5X693_MYCNE</name>
<evidence type="ECO:0000256" key="2">
    <source>
        <dbReference type="ARBA" id="ARBA00023136"/>
    </source>
</evidence>
<dbReference type="Proteomes" id="UP000018763">
    <property type="component" value="Chromosome"/>
</dbReference>
<sequence>MLSRYGIAGIVFGVIALAATALGVMVWTGHRADVAERTHQSEVLQAAVDWTALLINMNSENAPQNLQQLRDGTVGQLNVDFDATMTPFADLVGKLKSQTVGQVESVSIESMHRVPDGAKDTDAPPAELATVASRTDTVLVVATSVSQNAGAQPTTVRWNLRLGVSDIDGSLLISRLETIR</sequence>
<reference evidence="4 5" key="1">
    <citation type="journal article" date="2014" name="Genome Announc.">
        <title>Complete Genome Sequence of Sterol-Transforming Mycobacterium neoaurum Strain VKM Ac-1815D.</title>
        <authorList>
            <person name="Shtratnikova V.Y."/>
            <person name="Bragin E.Y."/>
            <person name="Dovbnya D.V."/>
            <person name="Pekov Y.A."/>
            <person name="Schelkunov M.I."/>
            <person name="Strizhov N."/>
            <person name="Ivashina T.V."/>
            <person name="Ashapkin V.V."/>
            <person name="Donova M.V."/>
        </authorList>
    </citation>
    <scope>NUCLEOTIDE SEQUENCE [LARGE SCALE GENOMIC DNA]</scope>
    <source>
        <strain evidence="4 5">VKM Ac-1815D</strain>
    </source>
</reference>
<proteinExistence type="predicted"/>
<accession>V5X693</accession>
<dbReference type="GO" id="GO:0016020">
    <property type="term" value="C:membrane"/>
    <property type="evidence" value="ECO:0007669"/>
    <property type="project" value="UniProtKB-SubCell"/>
</dbReference>
<feature type="transmembrane region" description="Helical" evidence="3">
    <location>
        <begin position="6"/>
        <end position="27"/>
    </location>
</feature>
<keyword evidence="5" id="KW-1185">Reference proteome</keyword>
<dbReference type="EMBL" id="CP006936">
    <property type="protein sequence ID" value="AHC23333.1"/>
    <property type="molecule type" value="Genomic_DNA"/>
</dbReference>
<keyword evidence="3" id="KW-0812">Transmembrane</keyword>
<evidence type="ECO:0000313" key="4">
    <source>
        <dbReference type="EMBL" id="AHC23333.1"/>
    </source>
</evidence>